<organism evidence="2 3">
    <name type="scientific">Nosema granulosis</name>
    <dbReference type="NCBI Taxonomy" id="83296"/>
    <lineage>
        <taxon>Eukaryota</taxon>
        <taxon>Fungi</taxon>
        <taxon>Fungi incertae sedis</taxon>
        <taxon>Microsporidia</taxon>
        <taxon>Nosematidae</taxon>
        <taxon>Nosema</taxon>
    </lineage>
</organism>
<dbReference type="AlphaFoldDB" id="A0A9P6GUQ2"/>
<dbReference type="SUPFAM" id="SSF53098">
    <property type="entry name" value="Ribonuclease H-like"/>
    <property type="match status" value="1"/>
</dbReference>
<dbReference type="GO" id="GO:0015074">
    <property type="term" value="P:DNA integration"/>
    <property type="evidence" value="ECO:0007669"/>
    <property type="project" value="InterPro"/>
</dbReference>
<dbReference type="Proteomes" id="UP000740883">
    <property type="component" value="Unassembled WGS sequence"/>
</dbReference>
<feature type="non-terminal residue" evidence="2">
    <location>
        <position position="323"/>
    </location>
</feature>
<dbReference type="GO" id="GO:0003676">
    <property type="term" value="F:nucleic acid binding"/>
    <property type="evidence" value="ECO:0007669"/>
    <property type="project" value="InterPro"/>
</dbReference>
<name>A0A9P6GUQ2_9MICR</name>
<evidence type="ECO:0000259" key="1">
    <source>
        <dbReference type="PROSITE" id="PS50994"/>
    </source>
</evidence>
<dbReference type="EMBL" id="SBJO01001143">
    <property type="protein sequence ID" value="KAF9750345.1"/>
    <property type="molecule type" value="Genomic_DNA"/>
</dbReference>
<comment type="caution">
    <text evidence="2">The sequence shown here is derived from an EMBL/GenBank/DDBJ whole genome shotgun (WGS) entry which is preliminary data.</text>
</comment>
<dbReference type="PROSITE" id="PS50994">
    <property type="entry name" value="INTEGRASE"/>
    <property type="match status" value="1"/>
</dbReference>
<dbReference type="PANTHER" id="PTHR37984">
    <property type="entry name" value="PROTEIN CBG26694"/>
    <property type="match status" value="1"/>
</dbReference>
<proteinExistence type="predicted"/>
<reference evidence="2 3" key="1">
    <citation type="journal article" date="2020" name="Genome Biol. Evol.">
        <title>Comparative genomics of strictly vertically transmitted, feminizing microsporidia endosymbionts of amphipod crustaceans.</title>
        <authorList>
            <person name="Cormier A."/>
            <person name="Chebbi M.A."/>
            <person name="Giraud I."/>
            <person name="Wattier R."/>
            <person name="Teixeira M."/>
            <person name="Gilbert C."/>
            <person name="Rigaud T."/>
            <person name="Cordaux R."/>
        </authorList>
    </citation>
    <scope>NUCLEOTIDE SEQUENCE [LARGE SCALE GENOMIC DNA]</scope>
    <source>
        <strain evidence="2 3">Ou3-Ou53</strain>
    </source>
</reference>
<feature type="domain" description="Integrase catalytic" evidence="1">
    <location>
        <begin position="133"/>
        <end position="295"/>
    </location>
</feature>
<accession>A0A9P6GUQ2</accession>
<dbReference type="Pfam" id="PF00665">
    <property type="entry name" value="rve"/>
    <property type="match status" value="1"/>
</dbReference>
<gene>
    <name evidence="2" type="primary">pol_143</name>
    <name evidence="2" type="ORF">NGRA_3449</name>
</gene>
<protein>
    <submittedName>
        <fullName evidence="2">Pro-Pol polyprotein</fullName>
    </submittedName>
</protein>
<dbReference type="PANTHER" id="PTHR37984:SF5">
    <property type="entry name" value="PROTEIN NYNRIN-LIKE"/>
    <property type="match status" value="1"/>
</dbReference>
<dbReference type="OrthoDB" id="2186513at2759"/>
<dbReference type="InterPro" id="IPR012337">
    <property type="entry name" value="RNaseH-like_sf"/>
</dbReference>
<sequence length="323" mass="37685">MKIILNNLQREEILVYLRDKTYPSRLDTKSKKKEFRKLVGRFAICSQSNLLKFKLGLDQYARFFTSDEEHFKNDFITLQHVNNGHAGRDRLYHLLKSHAYGITRDEVLSIIGSCSICQSRRGMVTRPIIRPIIARSPRERYIADLIDFRYYSDVNDGYKWMLVVVDSFSKYMWTVSLKDKTSVAVVSAIKTIFSINGASFLLHTDNGREFCNNEMRSLLENFDVRHVRGRARCPWIQGQVERANQTIKWMIGSMLMSLDMLGKWTMLREDATHAYNTMRHSTTLKTPFELMFGPPIRQLMQEDQIESVLLHDVSEEPDIVVDI</sequence>
<dbReference type="InterPro" id="IPR036397">
    <property type="entry name" value="RNaseH_sf"/>
</dbReference>
<keyword evidence="3" id="KW-1185">Reference proteome</keyword>
<evidence type="ECO:0000313" key="2">
    <source>
        <dbReference type="EMBL" id="KAF9750345.1"/>
    </source>
</evidence>
<evidence type="ECO:0000313" key="3">
    <source>
        <dbReference type="Proteomes" id="UP000740883"/>
    </source>
</evidence>
<dbReference type="InterPro" id="IPR001584">
    <property type="entry name" value="Integrase_cat-core"/>
</dbReference>
<dbReference type="GO" id="GO:0005634">
    <property type="term" value="C:nucleus"/>
    <property type="evidence" value="ECO:0007669"/>
    <property type="project" value="UniProtKB-ARBA"/>
</dbReference>
<dbReference type="InterPro" id="IPR050951">
    <property type="entry name" value="Retrovirus_Pol_polyprotein"/>
</dbReference>
<dbReference type="Gene3D" id="3.30.420.10">
    <property type="entry name" value="Ribonuclease H-like superfamily/Ribonuclease H"/>
    <property type="match status" value="1"/>
</dbReference>